<dbReference type="GO" id="GO:0000155">
    <property type="term" value="F:phosphorelay sensor kinase activity"/>
    <property type="evidence" value="ECO:0007669"/>
    <property type="project" value="InterPro"/>
</dbReference>
<dbReference type="Proteomes" id="UP000030518">
    <property type="component" value="Unassembled WGS sequence"/>
</dbReference>
<dbReference type="RefSeq" id="WP_052116316.1">
    <property type="nucleotide sequence ID" value="NZ_JRKJ01000016.1"/>
</dbReference>
<dbReference type="InterPro" id="IPR013656">
    <property type="entry name" value="PAS_4"/>
</dbReference>
<gene>
    <name evidence="11" type="ORF">LF41_261</name>
</gene>
<dbReference type="OrthoDB" id="8820742at2"/>
<dbReference type="NCBIfam" id="TIGR00229">
    <property type="entry name" value="sensory_box"/>
    <property type="match status" value="2"/>
</dbReference>
<evidence type="ECO:0000256" key="5">
    <source>
        <dbReference type="ARBA" id="ARBA00022777"/>
    </source>
</evidence>
<dbReference type="FunFam" id="1.10.287.130:FF:000001">
    <property type="entry name" value="Two-component sensor histidine kinase"/>
    <property type="match status" value="1"/>
</dbReference>
<evidence type="ECO:0000256" key="2">
    <source>
        <dbReference type="ARBA" id="ARBA00012438"/>
    </source>
</evidence>
<dbReference type="SMART" id="SM00086">
    <property type="entry name" value="PAC"/>
    <property type="match status" value="2"/>
</dbReference>
<comment type="caution">
    <text evidence="11">The sequence shown here is derived from an EMBL/GenBank/DDBJ whole genome shotgun (WGS) entry which is preliminary data.</text>
</comment>
<dbReference type="InterPro" id="IPR003661">
    <property type="entry name" value="HisK_dim/P_dom"/>
</dbReference>
<dbReference type="CDD" id="cd00130">
    <property type="entry name" value="PAS"/>
    <property type="match status" value="2"/>
</dbReference>
<dbReference type="InterPro" id="IPR000014">
    <property type="entry name" value="PAS"/>
</dbReference>
<keyword evidence="6" id="KW-0902">Two-component regulatory system</keyword>
<dbReference type="Pfam" id="PF08447">
    <property type="entry name" value="PAS_3"/>
    <property type="match status" value="1"/>
</dbReference>
<dbReference type="Gene3D" id="3.30.450.20">
    <property type="entry name" value="PAS domain"/>
    <property type="match status" value="3"/>
</dbReference>
<dbReference type="PANTHER" id="PTHR43547">
    <property type="entry name" value="TWO-COMPONENT HISTIDINE KINASE"/>
    <property type="match status" value="1"/>
</dbReference>
<accession>A0A0A2WG25</accession>
<dbReference type="PANTHER" id="PTHR43547:SF2">
    <property type="entry name" value="HYBRID SIGNAL TRANSDUCTION HISTIDINE KINASE C"/>
    <property type="match status" value="1"/>
</dbReference>
<dbReference type="FunFam" id="3.30.565.10:FF:000006">
    <property type="entry name" value="Sensor histidine kinase WalK"/>
    <property type="match status" value="1"/>
</dbReference>
<dbReference type="PATRIC" id="fig|1300345.3.peg.1937"/>
<dbReference type="Pfam" id="PF08448">
    <property type="entry name" value="PAS_4"/>
    <property type="match status" value="2"/>
</dbReference>
<feature type="domain" description="PAC" evidence="10">
    <location>
        <begin position="83"/>
        <end position="140"/>
    </location>
</feature>
<dbReference type="CDD" id="cd00075">
    <property type="entry name" value="HATPase"/>
    <property type="match status" value="1"/>
</dbReference>
<feature type="domain" description="PAS" evidence="9">
    <location>
        <begin position="1"/>
        <end position="48"/>
    </location>
</feature>
<evidence type="ECO:0000256" key="1">
    <source>
        <dbReference type="ARBA" id="ARBA00000085"/>
    </source>
</evidence>
<dbReference type="InterPro" id="IPR036097">
    <property type="entry name" value="HisK_dim/P_sf"/>
</dbReference>
<dbReference type="InterPro" id="IPR003594">
    <property type="entry name" value="HATPase_dom"/>
</dbReference>
<organism evidence="11 12">
    <name type="scientific">Lysobacter dokdonensis DS-58</name>
    <dbReference type="NCBI Taxonomy" id="1300345"/>
    <lineage>
        <taxon>Bacteria</taxon>
        <taxon>Pseudomonadati</taxon>
        <taxon>Pseudomonadota</taxon>
        <taxon>Gammaproteobacteria</taxon>
        <taxon>Lysobacterales</taxon>
        <taxon>Lysobacteraceae</taxon>
        <taxon>Noviluteimonas</taxon>
    </lineage>
</organism>
<dbReference type="SUPFAM" id="SSF55785">
    <property type="entry name" value="PYP-like sensor domain (PAS domain)"/>
    <property type="match status" value="3"/>
</dbReference>
<dbReference type="EMBL" id="JRKJ01000016">
    <property type="protein sequence ID" value="KGQ18728.1"/>
    <property type="molecule type" value="Genomic_DNA"/>
</dbReference>
<dbReference type="AlphaFoldDB" id="A0A0A2WG25"/>
<feature type="domain" description="Histidine kinase" evidence="8">
    <location>
        <begin position="446"/>
        <end position="664"/>
    </location>
</feature>
<name>A0A0A2WG25_9GAMM</name>
<evidence type="ECO:0000259" key="9">
    <source>
        <dbReference type="PROSITE" id="PS50112"/>
    </source>
</evidence>
<dbReference type="InterPro" id="IPR000700">
    <property type="entry name" value="PAS-assoc_C"/>
</dbReference>
<dbReference type="CDD" id="cd00082">
    <property type="entry name" value="HisKA"/>
    <property type="match status" value="1"/>
</dbReference>
<evidence type="ECO:0000256" key="7">
    <source>
        <dbReference type="ARBA" id="ARBA00023136"/>
    </source>
</evidence>
<evidence type="ECO:0000259" key="8">
    <source>
        <dbReference type="PROSITE" id="PS50109"/>
    </source>
</evidence>
<keyword evidence="5" id="KW-0418">Kinase</keyword>
<feature type="domain" description="PAC" evidence="10">
    <location>
        <begin position="376"/>
        <end position="428"/>
    </location>
</feature>
<dbReference type="PROSITE" id="PS50113">
    <property type="entry name" value="PAC"/>
    <property type="match status" value="3"/>
</dbReference>
<dbReference type="Pfam" id="PF00512">
    <property type="entry name" value="HisKA"/>
    <property type="match status" value="1"/>
</dbReference>
<dbReference type="InterPro" id="IPR013655">
    <property type="entry name" value="PAS_fold_3"/>
</dbReference>
<dbReference type="SMART" id="SM00388">
    <property type="entry name" value="HisKA"/>
    <property type="match status" value="1"/>
</dbReference>
<evidence type="ECO:0000256" key="6">
    <source>
        <dbReference type="ARBA" id="ARBA00023012"/>
    </source>
</evidence>
<sequence length="673" mass="75072">MVDFEALFRHSPNPYMVVDRDLRYLAVNDAYASIIGTMPEALVGRRVFDAFPGEVDASGQSQSDAVRRSILRVFDTGRADMLALVPYTIERETPTGRVVEERFWSATHTPLFDADGEVDAVLQHTTDVTEVERTRVELEEVRKSQGATPEQLWQGVVSRARAVQDANSALEAQRRHLMSLFDQAPGFMAVISGKDYVFEIANDAYEELVGRSDLIGRKLSDALPEIVEQNYINLLDQVRQTGRRFVGRGMEVRLASTGGELHPRYVDFVFQPIVGDDGKSHAIFVQGHDVTDRESALDALRVSEQRFRTVAEMIPQMVWSTLPDGYHDYYNPQWYAYTGVPEGSTDGEAWNGMFHPDDQARAWERWRHSLATGAPYEIEYRLRHRSGEYRWVLGLALPIRDASGAIVRWMGTCTDINEQKLVQEALSRSEMLLRDADQRKDRFLAILAHELRNPLAPIATAASLLRMAPDDADRVREASAIIERQVQHMTHLVNDLLDVSRVTQGQAALDVREMDLAHAVRQALEQVAPLIARKQHSVRVSLPDGPVRVQGDAARMTQVFANLLNNAAKYTPDHGHIDVRFDVEDNLACIEVEDDGIGMDASLVPRVFDLFVQAEPTPDRNEGGLGIGLALVRSLVQLHGGTIKATSPGLGLGSKFRICLPVEVAVAQRVVAA</sequence>
<proteinExistence type="predicted"/>
<protein>
    <recommendedName>
        <fullName evidence="2">histidine kinase</fullName>
        <ecNumber evidence="2">2.7.13.3</ecNumber>
    </recommendedName>
</protein>
<dbReference type="Pfam" id="PF02518">
    <property type="entry name" value="HATPase_c"/>
    <property type="match status" value="1"/>
</dbReference>
<keyword evidence="4" id="KW-0808">Transferase</keyword>
<keyword evidence="3" id="KW-0597">Phosphoprotein</keyword>
<dbReference type="FunFam" id="3.30.450.20:FF:000099">
    <property type="entry name" value="Sensory box sensor histidine kinase"/>
    <property type="match status" value="1"/>
</dbReference>
<dbReference type="InterPro" id="IPR001610">
    <property type="entry name" value="PAC"/>
</dbReference>
<dbReference type="Gene3D" id="3.30.565.10">
    <property type="entry name" value="Histidine kinase-like ATPase, C-terminal domain"/>
    <property type="match status" value="1"/>
</dbReference>
<dbReference type="SUPFAM" id="SSF55874">
    <property type="entry name" value="ATPase domain of HSP90 chaperone/DNA topoisomerase II/histidine kinase"/>
    <property type="match status" value="1"/>
</dbReference>
<dbReference type="PROSITE" id="PS50112">
    <property type="entry name" value="PAS"/>
    <property type="match status" value="2"/>
</dbReference>
<dbReference type="PROSITE" id="PS50109">
    <property type="entry name" value="HIS_KIN"/>
    <property type="match status" value="1"/>
</dbReference>
<comment type="catalytic activity">
    <reaction evidence="1">
        <text>ATP + protein L-histidine = ADP + protein N-phospho-L-histidine.</text>
        <dbReference type="EC" id="2.7.13.3"/>
    </reaction>
</comment>
<feature type="domain" description="PAC" evidence="10">
    <location>
        <begin position="248"/>
        <end position="302"/>
    </location>
</feature>
<dbReference type="InterPro" id="IPR005467">
    <property type="entry name" value="His_kinase_dom"/>
</dbReference>
<dbReference type="EC" id="2.7.13.3" evidence="2"/>
<evidence type="ECO:0000313" key="11">
    <source>
        <dbReference type="EMBL" id="KGQ18728.1"/>
    </source>
</evidence>
<evidence type="ECO:0000256" key="4">
    <source>
        <dbReference type="ARBA" id="ARBA00022679"/>
    </source>
</evidence>
<keyword evidence="7" id="KW-0472">Membrane</keyword>
<dbReference type="Gene3D" id="1.10.287.130">
    <property type="match status" value="1"/>
</dbReference>
<dbReference type="InterPro" id="IPR036890">
    <property type="entry name" value="HATPase_C_sf"/>
</dbReference>
<evidence type="ECO:0000259" key="10">
    <source>
        <dbReference type="PROSITE" id="PS50113"/>
    </source>
</evidence>
<reference evidence="11 12" key="1">
    <citation type="submission" date="2014-09" db="EMBL/GenBank/DDBJ databases">
        <title>Genome sequences of Lysobacter dokdonensis DS-58.</title>
        <authorList>
            <person name="Kim J.F."/>
            <person name="Kwak M.-J."/>
        </authorList>
    </citation>
    <scope>NUCLEOTIDE SEQUENCE [LARGE SCALE GENOMIC DNA]</scope>
    <source>
        <strain evidence="11 12">DS-58</strain>
    </source>
</reference>
<feature type="domain" description="PAS" evidence="9">
    <location>
        <begin position="303"/>
        <end position="373"/>
    </location>
</feature>
<dbReference type="InterPro" id="IPR035965">
    <property type="entry name" value="PAS-like_dom_sf"/>
</dbReference>
<evidence type="ECO:0000256" key="3">
    <source>
        <dbReference type="ARBA" id="ARBA00022553"/>
    </source>
</evidence>
<dbReference type="SMART" id="SM00387">
    <property type="entry name" value="HATPase_c"/>
    <property type="match status" value="1"/>
</dbReference>
<dbReference type="STRING" id="1300345.LF41_261"/>
<keyword evidence="12" id="KW-1185">Reference proteome</keyword>
<dbReference type="GO" id="GO:0005886">
    <property type="term" value="C:plasma membrane"/>
    <property type="evidence" value="ECO:0007669"/>
    <property type="project" value="UniProtKB-ARBA"/>
</dbReference>
<dbReference type="eggNOG" id="COG5002">
    <property type="taxonomic scope" value="Bacteria"/>
</dbReference>
<dbReference type="SUPFAM" id="SSF47384">
    <property type="entry name" value="Homodimeric domain of signal transducing histidine kinase"/>
    <property type="match status" value="1"/>
</dbReference>
<dbReference type="InterPro" id="IPR004358">
    <property type="entry name" value="Sig_transdc_His_kin-like_C"/>
</dbReference>
<dbReference type="PRINTS" id="PR00344">
    <property type="entry name" value="BCTRLSENSOR"/>
</dbReference>
<dbReference type="SMART" id="SM00091">
    <property type="entry name" value="PAS"/>
    <property type="match status" value="3"/>
</dbReference>
<evidence type="ECO:0000313" key="12">
    <source>
        <dbReference type="Proteomes" id="UP000030518"/>
    </source>
</evidence>